<feature type="region of interest" description="Disordered" evidence="2">
    <location>
        <begin position="1011"/>
        <end position="1035"/>
    </location>
</feature>
<dbReference type="SMART" id="SM01292">
    <property type="entry name" value="N1221"/>
    <property type="match status" value="1"/>
</dbReference>
<sequence>MVGSAPKPKQSYYDFRYDDEDTVLNEIEEFYSYVEMPQVAENLRAWEGSFEGKWIDSTFSRRKAHIERLLEGLEHRDAEFRFTNARRILYVLQGTFAETTSPEHQLHWIVENCKVVRAVNGVSNIVEAMKIASSKHDLLCSLTDAGAAHFNISPQEKADFMEEVTTELSVYLGMLYHMVEVFKGHDDFADELMSLEPPLPVYLFNVVAGLKDKSAKGYPVKKLLLVLWKSILTCCGGIRELHRVKKLSRELAGLGPVPDEAIPIKASPLDIEAFHQEITVKYPTFSPDGKQHPDLEQLPTPAPISTAKLAEAYSPIPVRHHYEHDNSDSSHPGLPPGHPHGPPFHPNQPGSGFRMGPQPATPAPSPPPSPKPKKQQFQTDQMRPFLFPFSRSQMGRRGGSLVPFAIDEADKLYHRHMYVSMSLWQMWRTREECMTSESGLERMPGTERVFEPKVAPNDDEASETLPDIAQLDAKIAEAEEAMANAETAAEKRKAKERREDLMRLKRVEQIYSSVLPVLSGWVLVLLKLLLATVTASAGPGQQQDRGFPGQTSPLGPPSRPHTPPNLDDIDVTRHREITSKAVSAILLLTLKWFKVSHVMKFHHLGQILLDTNCLLLILKMFGLQEVANTVVSKADSPDNNFFRFCQLHFASNPQHTRPEDDMLKAPRQTIIRVTTLPNGERREEEVDLLTDFSWRNFFSTINFAKIMQKLSKHRSHRIRMLVQYKSSAVLKRILKVQHPMLQLHVLKLIKSQVPFCGRKWRQSNMQVITAVYLNCRPDLRDEWLTGIEVDDVSDAQAQEQALRHLVKFYNTKRYGAAAAHQSTGGHRRSMSLSQHLEGLHPGPELSGMIRPVGTPNTVDADVFPPLRAHAPDPTIFLPYVTEDIAFEEEYEEYLSDLGWSDSQSAPSGYTGGSSAWSRLPELATDMSDGISDSESIASIGELGDETRLDVNREDRDIPDENMNNWEHMSPKTMAALTKSPAGGRRSSSGSGLRPVMPFALDTDGSAIVLEGEDDDEPELGPVPKDTSGPFHAGAGVDEVEYAYGV</sequence>
<dbReference type="GO" id="GO:0007010">
    <property type="term" value="P:cytoskeleton organization"/>
    <property type="evidence" value="ECO:0007669"/>
    <property type="project" value="TreeGrafter"/>
</dbReference>
<evidence type="ECO:0000256" key="1">
    <source>
        <dbReference type="SAM" id="Coils"/>
    </source>
</evidence>
<feature type="domain" description="Far11/STRP C-terminal" evidence="4">
    <location>
        <begin position="403"/>
        <end position="890"/>
    </location>
</feature>
<feature type="compositionally biased region" description="Pro residues" evidence="2">
    <location>
        <begin position="554"/>
        <end position="563"/>
    </location>
</feature>
<evidence type="ECO:0000313" key="5">
    <source>
        <dbReference type="EMBL" id="KIP07014.1"/>
    </source>
</evidence>
<feature type="domain" description="Far11/STRP N-terminal" evidence="3">
    <location>
        <begin position="10"/>
        <end position="297"/>
    </location>
</feature>
<dbReference type="SMART" id="SM01293">
    <property type="entry name" value="DUF3402"/>
    <property type="match status" value="1"/>
</dbReference>
<evidence type="ECO:0008006" key="7">
    <source>
        <dbReference type="Google" id="ProtNLM"/>
    </source>
</evidence>
<feature type="compositionally biased region" description="Low complexity" evidence="2">
    <location>
        <begin position="982"/>
        <end position="991"/>
    </location>
</feature>
<feature type="coiled-coil region" evidence="1">
    <location>
        <begin position="468"/>
        <end position="504"/>
    </location>
</feature>
<reference evidence="5 6" key="1">
    <citation type="journal article" date="2014" name="PLoS Genet.">
        <title>Analysis of the Phlebiopsis gigantea genome, transcriptome and secretome provides insight into its pioneer colonization strategies of wood.</title>
        <authorList>
            <person name="Hori C."/>
            <person name="Ishida T."/>
            <person name="Igarashi K."/>
            <person name="Samejima M."/>
            <person name="Suzuki H."/>
            <person name="Master E."/>
            <person name="Ferreira P."/>
            <person name="Ruiz-Duenas F.J."/>
            <person name="Held B."/>
            <person name="Canessa P."/>
            <person name="Larrondo L.F."/>
            <person name="Schmoll M."/>
            <person name="Druzhinina I.S."/>
            <person name="Kubicek C.P."/>
            <person name="Gaskell J.A."/>
            <person name="Kersten P."/>
            <person name="St John F."/>
            <person name="Glasner J."/>
            <person name="Sabat G."/>
            <person name="Splinter BonDurant S."/>
            <person name="Syed K."/>
            <person name="Yadav J."/>
            <person name="Mgbeahuruike A.C."/>
            <person name="Kovalchuk A."/>
            <person name="Asiegbu F.O."/>
            <person name="Lackner G."/>
            <person name="Hoffmeister D."/>
            <person name="Rencoret J."/>
            <person name="Gutierrez A."/>
            <person name="Sun H."/>
            <person name="Lindquist E."/>
            <person name="Barry K."/>
            <person name="Riley R."/>
            <person name="Grigoriev I.V."/>
            <person name="Henrissat B."/>
            <person name="Kues U."/>
            <person name="Berka R.M."/>
            <person name="Martinez A.T."/>
            <person name="Covert S.F."/>
            <person name="Blanchette R.A."/>
            <person name="Cullen D."/>
        </authorList>
    </citation>
    <scope>NUCLEOTIDE SEQUENCE [LARGE SCALE GENOMIC DNA]</scope>
    <source>
        <strain evidence="5 6">11061_1 CR5-6</strain>
    </source>
</reference>
<dbReference type="PANTHER" id="PTHR13239:SF4">
    <property type="entry name" value="AT25231P"/>
    <property type="match status" value="1"/>
</dbReference>
<organism evidence="5 6">
    <name type="scientific">Phlebiopsis gigantea (strain 11061_1 CR5-6)</name>
    <name type="common">White-rot fungus</name>
    <name type="synonym">Peniophora gigantea</name>
    <dbReference type="NCBI Taxonomy" id="745531"/>
    <lineage>
        <taxon>Eukaryota</taxon>
        <taxon>Fungi</taxon>
        <taxon>Dikarya</taxon>
        <taxon>Basidiomycota</taxon>
        <taxon>Agaricomycotina</taxon>
        <taxon>Agaricomycetes</taxon>
        <taxon>Polyporales</taxon>
        <taxon>Phanerochaetaceae</taxon>
        <taxon>Phlebiopsis</taxon>
    </lineage>
</organism>
<evidence type="ECO:0000313" key="6">
    <source>
        <dbReference type="Proteomes" id="UP000053257"/>
    </source>
</evidence>
<keyword evidence="6" id="KW-1185">Reference proteome</keyword>
<dbReference type="PANTHER" id="PTHR13239">
    <property type="entry name" value="PROTEIN REQUIRED FOR HYPHAL ANASTOMOSIS HAM-2"/>
    <property type="match status" value="1"/>
</dbReference>
<dbReference type="GO" id="GO:0005829">
    <property type="term" value="C:cytosol"/>
    <property type="evidence" value="ECO:0007669"/>
    <property type="project" value="TreeGrafter"/>
</dbReference>
<feature type="region of interest" description="Disordered" evidence="2">
    <location>
        <begin position="936"/>
        <end position="970"/>
    </location>
</feature>
<keyword evidence="1" id="KW-0175">Coiled coil</keyword>
<evidence type="ECO:0000256" key="2">
    <source>
        <dbReference type="SAM" id="MobiDB-lite"/>
    </source>
</evidence>
<dbReference type="EMBL" id="KN840505">
    <property type="protein sequence ID" value="KIP07014.1"/>
    <property type="molecule type" value="Genomic_DNA"/>
</dbReference>
<dbReference type="HOGENOM" id="CLU_003184_2_1_1"/>
<dbReference type="InterPro" id="IPR012486">
    <property type="entry name" value="Far11/STRP_N"/>
</dbReference>
<accession>A0A0C3NPG4</accession>
<gene>
    <name evidence="5" type="ORF">PHLGIDRAFT_127888</name>
</gene>
<protein>
    <recommendedName>
        <fullName evidence="7">N1221-domain-containing protein</fullName>
    </recommendedName>
</protein>
<feature type="compositionally biased region" description="Pro residues" evidence="2">
    <location>
        <begin position="359"/>
        <end position="370"/>
    </location>
</feature>
<dbReference type="Pfam" id="PF11882">
    <property type="entry name" value="DUF3402"/>
    <property type="match status" value="1"/>
</dbReference>
<feature type="compositionally biased region" description="Basic and acidic residues" evidence="2">
    <location>
        <begin position="944"/>
        <end position="955"/>
    </location>
</feature>
<evidence type="ECO:0000259" key="4">
    <source>
        <dbReference type="SMART" id="SM01293"/>
    </source>
</evidence>
<evidence type="ECO:0000259" key="3">
    <source>
        <dbReference type="SMART" id="SM01292"/>
    </source>
</evidence>
<dbReference type="STRING" id="745531.A0A0C3NPG4"/>
<feature type="compositionally biased region" description="Polar residues" evidence="2">
    <location>
        <begin position="539"/>
        <end position="553"/>
    </location>
</feature>
<feature type="region of interest" description="Disordered" evidence="2">
    <location>
        <begin position="976"/>
        <end position="995"/>
    </location>
</feature>
<dbReference type="Pfam" id="PF07923">
    <property type="entry name" value="N1221"/>
    <property type="match status" value="1"/>
</dbReference>
<dbReference type="OrthoDB" id="18234at2759"/>
<feature type="compositionally biased region" description="Pro residues" evidence="2">
    <location>
        <begin position="333"/>
        <end position="346"/>
    </location>
</feature>
<dbReference type="InterPro" id="IPR040185">
    <property type="entry name" value="Far11/STRP"/>
</dbReference>
<dbReference type="InterPro" id="IPR021819">
    <property type="entry name" value="Far11/STRP_C"/>
</dbReference>
<dbReference type="Proteomes" id="UP000053257">
    <property type="component" value="Unassembled WGS sequence"/>
</dbReference>
<name>A0A0C3NPG4_PHLG1</name>
<dbReference type="AlphaFoldDB" id="A0A0C3NPG4"/>
<feature type="region of interest" description="Disordered" evidence="2">
    <location>
        <begin position="538"/>
        <end position="569"/>
    </location>
</feature>
<proteinExistence type="predicted"/>
<feature type="region of interest" description="Disordered" evidence="2">
    <location>
        <begin position="320"/>
        <end position="378"/>
    </location>
</feature>